<sequence>MFDVPCSRVGHIYRKFAPFPNPGMGDFVGRELEEKYFSEKRVGNNRLFVYLEKTVEIKETQTTTRFIKLFCFREGETTFT</sequence>
<name>A0AAV4P4N5_CAEEX</name>
<dbReference type="Proteomes" id="UP001054945">
    <property type="component" value="Unassembled WGS sequence"/>
</dbReference>
<gene>
    <name evidence="1" type="ORF">CEXT_347201</name>
</gene>
<evidence type="ECO:0000313" key="2">
    <source>
        <dbReference type="Proteomes" id="UP001054945"/>
    </source>
</evidence>
<dbReference type="EMBL" id="BPLR01003976">
    <property type="protein sequence ID" value="GIX90935.1"/>
    <property type="molecule type" value="Genomic_DNA"/>
</dbReference>
<proteinExistence type="predicted"/>
<protein>
    <submittedName>
        <fullName evidence="1">Uncharacterized protein</fullName>
    </submittedName>
</protein>
<comment type="caution">
    <text evidence="1">The sequence shown here is derived from an EMBL/GenBank/DDBJ whole genome shotgun (WGS) entry which is preliminary data.</text>
</comment>
<accession>A0AAV4P4N5</accession>
<dbReference type="AlphaFoldDB" id="A0AAV4P4N5"/>
<reference evidence="1 2" key="1">
    <citation type="submission" date="2021-06" db="EMBL/GenBank/DDBJ databases">
        <title>Caerostris extrusa draft genome.</title>
        <authorList>
            <person name="Kono N."/>
            <person name="Arakawa K."/>
        </authorList>
    </citation>
    <scope>NUCLEOTIDE SEQUENCE [LARGE SCALE GENOMIC DNA]</scope>
</reference>
<evidence type="ECO:0000313" key="1">
    <source>
        <dbReference type="EMBL" id="GIX90935.1"/>
    </source>
</evidence>
<keyword evidence="2" id="KW-1185">Reference proteome</keyword>
<organism evidence="1 2">
    <name type="scientific">Caerostris extrusa</name>
    <name type="common">Bark spider</name>
    <name type="synonym">Caerostris bankana</name>
    <dbReference type="NCBI Taxonomy" id="172846"/>
    <lineage>
        <taxon>Eukaryota</taxon>
        <taxon>Metazoa</taxon>
        <taxon>Ecdysozoa</taxon>
        <taxon>Arthropoda</taxon>
        <taxon>Chelicerata</taxon>
        <taxon>Arachnida</taxon>
        <taxon>Araneae</taxon>
        <taxon>Araneomorphae</taxon>
        <taxon>Entelegynae</taxon>
        <taxon>Araneoidea</taxon>
        <taxon>Araneidae</taxon>
        <taxon>Caerostris</taxon>
    </lineage>
</organism>